<gene>
    <name evidence="1" type="ORF">METZ01_LOCUS338292</name>
</gene>
<feature type="non-terminal residue" evidence="1">
    <location>
        <position position="1"/>
    </location>
</feature>
<dbReference type="InterPro" id="IPR013320">
    <property type="entry name" value="ConA-like_dom_sf"/>
</dbReference>
<dbReference type="Gene3D" id="2.60.120.200">
    <property type="match status" value="1"/>
</dbReference>
<dbReference type="EMBL" id="UINC01114841">
    <property type="protein sequence ID" value="SVC85438.1"/>
    <property type="molecule type" value="Genomic_DNA"/>
</dbReference>
<name>A0A382QKG8_9ZZZZ</name>
<evidence type="ECO:0000313" key="1">
    <source>
        <dbReference type="EMBL" id="SVC85438.1"/>
    </source>
</evidence>
<reference evidence="1" key="1">
    <citation type="submission" date="2018-05" db="EMBL/GenBank/DDBJ databases">
        <authorList>
            <person name="Lanie J.A."/>
            <person name="Ng W.-L."/>
            <person name="Kazmierczak K.M."/>
            <person name="Andrzejewski T.M."/>
            <person name="Davidsen T.M."/>
            <person name="Wayne K.J."/>
            <person name="Tettelin H."/>
            <person name="Glass J.I."/>
            <person name="Rusch D."/>
            <person name="Podicherti R."/>
            <person name="Tsui H.-C.T."/>
            <person name="Winkler M.E."/>
        </authorList>
    </citation>
    <scope>NUCLEOTIDE SEQUENCE</scope>
</reference>
<protein>
    <recommendedName>
        <fullName evidence="2">LamG-like jellyroll fold domain-containing protein</fullName>
    </recommendedName>
</protein>
<organism evidence="1">
    <name type="scientific">marine metagenome</name>
    <dbReference type="NCBI Taxonomy" id="408172"/>
    <lineage>
        <taxon>unclassified sequences</taxon>
        <taxon>metagenomes</taxon>
        <taxon>ecological metagenomes</taxon>
    </lineage>
</organism>
<sequence length="258" mass="28109">HILVARDVDISSQPSGTSMRYKIETFGQAGSDAHTVTAAGGAVTSTTQQKYGTASMYTSSNSDYLSIPNSDEFNFGNGNFTIEAWIYHTGTSSYQTIATCTNTAHSTYWQFRYFGGSGNFDFWVTGDTNGVTFNPGSQLTVNTWNHLAISRNGSSWYGFLNGTQVGATQTNTFTMTDVDDALEIGGPGWLGQPFIGYIDEFRISNSARYTANFTPAVHTTDANTVLLLHMDGANSGTTFTDEDYVKETRIHATSLAWK</sequence>
<proteinExistence type="predicted"/>
<evidence type="ECO:0008006" key="2">
    <source>
        <dbReference type="Google" id="ProtNLM"/>
    </source>
</evidence>
<accession>A0A382QKG8</accession>
<dbReference type="SUPFAM" id="SSF49899">
    <property type="entry name" value="Concanavalin A-like lectins/glucanases"/>
    <property type="match status" value="1"/>
</dbReference>
<dbReference type="Pfam" id="PF13385">
    <property type="entry name" value="Laminin_G_3"/>
    <property type="match status" value="1"/>
</dbReference>
<dbReference type="AlphaFoldDB" id="A0A382QKG8"/>